<gene>
    <name evidence="1" type="ORF">AWU65_04490</name>
</gene>
<sequence>MMDETKIVTEWLTRRGGIELPSWGRSMFPFMMEGERSSFEAFNHDGLRIGEVYLFITTEGKLVCHRLYDIQGEGDSKQYIFKGDTNIVPDEPVNAARILGCFTGTYKKKGWIPAHHWKLSLLTWITLNIPLWPKMVRRYLSFRRL</sequence>
<dbReference type="OrthoDB" id="2860586at2"/>
<organism evidence="1 2">
    <name type="scientific">Paenibacillus glucanolyticus</name>
    <dbReference type="NCBI Taxonomy" id="59843"/>
    <lineage>
        <taxon>Bacteria</taxon>
        <taxon>Bacillati</taxon>
        <taxon>Bacillota</taxon>
        <taxon>Bacilli</taxon>
        <taxon>Bacillales</taxon>
        <taxon>Paenibacillaceae</taxon>
        <taxon>Paenibacillus</taxon>
    </lineage>
</organism>
<dbReference type="Proteomes" id="UP000076796">
    <property type="component" value="Unassembled WGS sequence"/>
</dbReference>
<evidence type="ECO:0000313" key="2">
    <source>
        <dbReference type="Proteomes" id="UP000076796"/>
    </source>
</evidence>
<reference evidence="1" key="1">
    <citation type="journal article" date="2016" name="Genome Announc.">
        <title>Draft genomes of two strains of Paenibacillus glucanolyticus with capability to degrade lignocellulose.</title>
        <authorList>
            <person name="Mathews S.L."/>
            <person name="Pawlak J."/>
            <person name="Grunden A.M."/>
        </authorList>
    </citation>
    <scope>NUCLEOTIDE SEQUENCE [LARGE SCALE GENOMIC DNA]</scope>
    <source>
        <strain evidence="1">SLM1</strain>
    </source>
</reference>
<dbReference type="EMBL" id="LWMH01000001">
    <property type="protein sequence ID" value="KZS45240.1"/>
    <property type="molecule type" value="Genomic_DNA"/>
</dbReference>
<dbReference type="RefSeq" id="WP_063477702.1">
    <property type="nucleotide sequence ID" value="NZ_CP147845.1"/>
</dbReference>
<accession>A0A163H056</accession>
<dbReference type="CDD" id="cd06462">
    <property type="entry name" value="Peptidase_S24_S26"/>
    <property type="match status" value="1"/>
</dbReference>
<dbReference type="GeneID" id="97553521"/>
<dbReference type="STRING" id="59843.A3958_04430"/>
<name>A0A163H056_9BACL</name>
<proteinExistence type="predicted"/>
<evidence type="ECO:0000313" key="1">
    <source>
        <dbReference type="EMBL" id="KZS45240.1"/>
    </source>
</evidence>
<protein>
    <submittedName>
        <fullName evidence="1">Signal peptidase I</fullName>
    </submittedName>
</protein>
<comment type="caution">
    <text evidence="1">The sequence shown here is derived from an EMBL/GenBank/DDBJ whole genome shotgun (WGS) entry which is preliminary data.</text>
</comment>
<keyword evidence="2" id="KW-1185">Reference proteome</keyword>
<dbReference type="AlphaFoldDB" id="A0A163H056"/>